<dbReference type="AlphaFoldDB" id="A0A6N9NHV0"/>
<evidence type="ECO:0008006" key="7">
    <source>
        <dbReference type="Google" id="ProtNLM"/>
    </source>
</evidence>
<dbReference type="InterPro" id="IPR023228">
    <property type="entry name" value="SAM_OH_AdoTrfase_N_sf"/>
</dbReference>
<gene>
    <name evidence="5" type="ORF">GQN54_04715</name>
</gene>
<accession>A0A6N9NHV0</accession>
<dbReference type="PANTHER" id="PTHR35092">
    <property type="entry name" value="CHLORINASE MJ1651"/>
    <property type="match status" value="1"/>
</dbReference>
<organism evidence="5 6">
    <name type="scientific">Acidiluteibacter ferrifornacis</name>
    <dbReference type="NCBI Taxonomy" id="2692424"/>
    <lineage>
        <taxon>Bacteria</taxon>
        <taxon>Pseudomonadati</taxon>
        <taxon>Bacteroidota</taxon>
        <taxon>Flavobacteriia</taxon>
        <taxon>Flavobacteriales</taxon>
        <taxon>Cryomorphaceae</taxon>
        <taxon>Acidiluteibacter</taxon>
    </lineage>
</organism>
<dbReference type="PIRSF" id="PIRSF006779">
    <property type="entry name" value="UCP006779"/>
    <property type="match status" value="1"/>
</dbReference>
<evidence type="ECO:0000259" key="4">
    <source>
        <dbReference type="Pfam" id="PF20257"/>
    </source>
</evidence>
<evidence type="ECO:0000313" key="5">
    <source>
        <dbReference type="EMBL" id="NBG65404.1"/>
    </source>
</evidence>
<keyword evidence="1" id="KW-0949">S-adenosyl-L-methionine</keyword>
<dbReference type="Pfam" id="PF20257">
    <property type="entry name" value="SAM_HAT_C"/>
    <property type="match status" value="1"/>
</dbReference>
<dbReference type="Pfam" id="PF01887">
    <property type="entry name" value="SAM_HAT_N"/>
    <property type="match status" value="1"/>
</dbReference>
<dbReference type="Proteomes" id="UP000470771">
    <property type="component" value="Unassembled WGS sequence"/>
</dbReference>
<evidence type="ECO:0000313" key="6">
    <source>
        <dbReference type="Proteomes" id="UP000470771"/>
    </source>
</evidence>
<dbReference type="InterPro" id="IPR046469">
    <property type="entry name" value="SAM_HAT_N"/>
</dbReference>
<feature type="domain" description="S-adenosyl-l-methionine hydroxide adenosyltransferase N-terminal" evidence="3">
    <location>
        <begin position="4"/>
        <end position="146"/>
    </location>
</feature>
<dbReference type="InterPro" id="IPR046470">
    <property type="entry name" value="SAM_HAT_C"/>
</dbReference>
<dbReference type="Gene3D" id="3.40.50.10790">
    <property type="entry name" value="S-adenosyl-l-methionine hydroxide adenosyltransferase, N-terminal"/>
    <property type="match status" value="1"/>
</dbReference>
<proteinExistence type="inferred from homology"/>
<evidence type="ECO:0000256" key="2">
    <source>
        <dbReference type="ARBA" id="ARBA00024035"/>
    </source>
</evidence>
<evidence type="ECO:0000259" key="3">
    <source>
        <dbReference type="Pfam" id="PF01887"/>
    </source>
</evidence>
<dbReference type="SUPFAM" id="SSF102522">
    <property type="entry name" value="Bacterial fluorinating enzyme, N-terminal domain"/>
    <property type="match status" value="1"/>
</dbReference>
<evidence type="ECO:0000256" key="1">
    <source>
        <dbReference type="ARBA" id="ARBA00022691"/>
    </source>
</evidence>
<comment type="similarity">
    <text evidence="2">Belongs to the SAM hydrolase / SAM-dependent halogenase family.</text>
</comment>
<keyword evidence="6" id="KW-1185">Reference proteome</keyword>
<reference evidence="5 6" key="1">
    <citation type="submission" date="2019-12" db="EMBL/GenBank/DDBJ databases">
        <authorList>
            <person name="Zhao J."/>
        </authorList>
    </citation>
    <scope>NUCLEOTIDE SEQUENCE [LARGE SCALE GENOMIC DNA]</scope>
    <source>
        <strain evidence="5 6">S-15</strain>
    </source>
</reference>
<dbReference type="PANTHER" id="PTHR35092:SF1">
    <property type="entry name" value="CHLORINASE MJ1651"/>
    <property type="match status" value="1"/>
</dbReference>
<feature type="domain" description="S-adenosyl-l-methionine hydroxide adenosyltransferase C-terminal" evidence="4">
    <location>
        <begin position="169"/>
        <end position="255"/>
    </location>
</feature>
<name>A0A6N9NHV0_9FLAO</name>
<dbReference type="RefSeq" id="WP_160632364.1">
    <property type="nucleotide sequence ID" value="NZ_WWNE01000005.1"/>
</dbReference>
<protein>
    <recommendedName>
        <fullName evidence="7">SAM-dependent chlorinase/fluorinase</fullName>
    </recommendedName>
</protein>
<dbReference type="InterPro" id="IPR023227">
    <property type="entry name" value="SAM_OH_AdoTrfase_C_sf"/>
</dbReference>
<dbReference type="InterPro" id="IPR002747">
    <property type="entry name" value="SAM_OH_AdoTrfase"/>
</dbReference>
<comment type="caution">
    <text evidence="5">The sequence shown here is derived from an EMBL/GenBank/DDBJ whole genome shotgun (WGS) entry which is preliminary data.</text>
</comment>
<dbReference type="EMBL" id="WWNE01000005">
    <property type="protein sequence ID" value="NBG65404.1"/>
    <property type="molecule type" value="Genomic_DNA"/>
</dbReference>
<dbReference type="SUPFAM" id="SSF101852">
    <property type="entry name" value="Bacterial fluorinating enzyme, C-terminal domain"/>
    <property type="match status" value="1"/>
</dbReference>
<sequence>MGVITLTTDFQKSDYYIGIVKGALYTLCPEAKIVDITHDIPAYNISKAAYIVKNSYSHFPEGTVHIIGVSSEATVEFAHLVVKYDNHYFVGSDTGIFSLIFGDLEPEEVIELNVSADSNRLSFPTKDIFVKVAAHIQKGGTISVLGRKIDGVLKKIAYQPYIDNNQLKGMVMHIDSFGNAITNISEILFNNFVKNYGFSVVFRNSDYDINRISYTYSDVAEGEKLALFNTTNHLEIAINKGRADKLLGLRDNDLIRIELHDS</sequence>
<dbReference type="Gene3D" id="2.40.30.90">
    <property type="entry name" value="Bacterial fluorinating enzyme like"/>
    <property type="match status" value="1"/>
</dbReference>